<name>A0ABY7I029_9BACI</name>
<accession>A0ABY7I029</accession>
<dbReference type="RefSeq" id="WP_010332428.1">
    <property type="nucleotide sequence ID" value="NZ_ASJT01000109.1"/>
</dbReference>
<organism evidence="1 2">
    <name type="scientific">Bacillus halotolerans</name>
    <dbReference type="NCBI Taxonomy" id="260554"/>
    <lineage>
        <taxon>Bacteria</taxon>
        <taxon>Bacillati</taxon>
        <taxon>Bacillota</taxon>
        <taxon>Bacilli</taxon>
        <taxon>Bacillales</taxon>
        <taxon>Bacillaceae</taxon>
        <taxon>Bacillus</taxon>
    </lineage>
</organism>
<dbReference type="Proteomes" id="UP001164713">
    <property type="component" value="Chromosome"/>
</dbReference>
<sequence length="41" mass="5121">MKNTIAAKSLFKKWMISRPLKMQTKRSNPFKKIRRMFKRFF</sequence>
<dbReference type="GeneID" id="79381781"/>
<dbReference type="EMBL" id="CP114066">
    <property type="protein sequence ID" value="WAT21262.1"/>
    <property type="molecule type" value="Genomic_DNA"/>
</dbReference>
<reference evidence="1" key="1">
    <citation type="submission" date="2022-12" db="EMBL/GenBank/DDBJ databases">
        <title>Genomic of Bacillus halotolerans.</title>
        <authorList>
            <person name="Xu G."/>
            <person name="Ding Y."/>
        </authorList>
    </citation>
    <scope>NUCLEOTIDE SEQUENCE</scope>
    <source>
        <strain evidence="1">B13</strain>
    </source>
</reference>
<proteinExistence type="predicted"/>
<protein>
    <submittedName>
        <fullName evidence="1">Uncharacterized protein</fullName>
    </submittedName>
</protein>
<evidence type="ECO:0000313" key="1">
    <source>
        <dbReference type="EMBL" id="WAT21262.1"/>
    </source>
</evidence>
<gene>
    <name evidence="1" type="ORF">O0R52_20305</name>
</gene>
<evidence type="ECO:0000313" key="2">
    <source>
        <dbReference type="Proteomes" id="UP001164713"/>
    </source>
</evidence>
<keyword evidence="2" id="KW-1185">Reference proteome</keyword>